<organism evidence="1 2">
    <name type="scientific">Xanthomonas euvesicatoria pv. euvesicatoria</name>
    <dbReference type="NCBI Taxonomy" id="2753541"/>
    <lineage>
        <taxon>Bacteria</taxon>
        <taxon>Pseudomonadati</taxon>
        <taxon>Pseudomonadota</taxon>
        <taxon>Gammaproteobacteria</taxon>
        <taxon>Lysobacterales</taxon>
        <taxon>Lysobacteraceae</taxon>
        <taxon>Xanthomonas</taxon>
    </lineage>
</organism>
<dbReference type="InterPro" id="IPR015018">
    <property type="entry name" value="DUF1905"/>
</dbReference>
<dbReference type="RefSeq" id="WP_011349151.1">
    <property type="nucleotide sequence ID" value="NZ_JAJITJ010000011.1"/>
</dbReference>
<keyword evidence="2" id="KW-1185">Reference proteome</keyword>
<protein>
    <submittedName>
        <fullName evidence="1">YdeI/OmpD-associated family protein</fullName>
    </submittedName>
</protein>
<gene>
    <name evidence="1" type="ORF">LN463_09280</name>
</gene>
<name>A0ABS8LLC2_XANEU</name>
<dbReference type="SUPFAM" id="SSF141694">
    <property type="entry name" value="AF2212/PG0164-like"/>
    <property type="match status" value="1"/>
</dbReference>
<evidence type="ECO:0000313" key="2">
    <source>
        <dbReference type="Proteomes" id="UP001430605"/>
    </source>
</evidence>
<comment type="caution">
    <text evidence="1">The sequence shown here is derived from an EMBL/GenBank/DDBJ whole genome shotgun (WGS) entry which is preliminary data.</text>
</comment>
<dbReference type="Pfam" id="PF13376">
    <property type="entry name" value="OmdA"/>
    <property type="match status" value="1"/>
</dbReference>
<dbReference type="EMBL" id="JAJIUS010000050">
    <property type="protein sequence ID" value="MCC8635168.1"/>
    <property type="molecule type" value="Genomic_DNA"/>
</dbReference>
<dbReference type="Gene3D" id="2.40.30.100">
    <property type="entry name" value="AF2212/PG0164-like"/>
    <property type="match status" value="1"/>
</dbReference>
<dbReference type="Pfam" id="PF08922">
    <property type="entry name" value="DUF1905"/>
    <property type="match status" value="1"/>
</dbReference>
<accession>A0ABS8LLC2</accession>
<dbReference type="Proteomes" id="UP001430605">
    <property type="component" value="Unassembled WGS sequence"/>
</dbReference>
<sequence length="183" mass="19286">MTQASAIIHCKATLLEPAMPAGASWLFLVLPMAASYRLPTRSMVSVTGTVAGHPLQATLQPDGRGGHWLTIERALQQAAGVCAGQTVALALTPVAEEPEPLVPDDLHAALAAHPAARATWDDITAVARRDWIFWVVSGKKAQTRGKRIATACAMLASGKRRACCFDRSGKYSHALAAPTPKAG</sequence>
<proteinExistence type="predicted"/>
<reference evidence="1" key="1">
    <citation type="submission" date="2021-11" db="EMBL/GenBank/DDBJ databases">
        <title>Genome resources and taxonomic validation of 89 Xanthomonas strains.</title>
        <authorList>
            <person name="Tambong J.T."/>
        </authorList>
    </citation>
    <scope>NUCLEOTIDE SEQUENCE</scope>
    <source>
        <strain evidence="1">Xv 72</strain>
    </source>
</reference>
<evidence type="ECO:0000313" key="1">
    <source>
        <dbReference type="EMBL" id="MCC8635168.1"/>
    </source>
</evidence>
<dbReference type="InterPro" id="IPR037079">
    <property type="entry name" value="AF2212/PG0164-like_sf"/>
</dbReference>